<dbReference type="EMBL" id="CADCSY010000061">
    <property type="protein sequence ID" value="CAA9234208.1"/>
    <property type="molecule type" value="Genomic_DNA"/>
</dbReference>
<accession>A0A6J4HUG1</accession>
<dbReference type="NCBIfam" id="NF047719">
    <property type="entry name" value="SCO6745_fam_HTH"/>
    <property type="match status" value="1"/>
</dbReference>
<gene>
    <name evidence="1" type="ORF">AVDCRST_MAG20-1389</name>
</gene>
<protein>
    <recommendedName>
        <fullName evidence="2">SalK</fullName>
    </recommendedName>
</protein>
<dbReference type="InterPro" id="IPR054058">
    <property type="entry name" value="HTH_67"/>
</dbReference>
<sequence length="283" mass="30111">MDPSVARRTWRTLEPYHALVYFAPEPVAAYAAVGVEGRSGYFASRAAPMGAVPTEVVQATFFNFNPALVRAAMEGAWAKASPLQVLGARLEGADAALRGVLGDDLGGRPDVAEAATLARTAAEACTVEGRPLYAGHASLEWPDPPHLVLWHAISLLREHRGDGHIACLVAEGVGGCEALVLHGASGEVPPTVLQTSRAWPDEDWAAASARLASRGWLGRSGELTEEGRSVRQRIEDRTDALALAPWEALGEEGCERLRSLVRPMSKAIVASGRFGFRPEPPPA</sequence>
<evidence type="ECO:0008006" key="2">
    <source>
        <dbReference type="Google" id="ProtNLM"/>
    </source>
</evidence>
<proteinExistence type="predicted"/>
<evidence type="ECO:0000313" key="1">
    <source>
        <dbReference type="EMBL" id="CAA9234208.1"/>
    </source>
</evidence>
<dbReference type="Pfam" id="PF21863">
    <property type="entry name" value="HTH_67"/>
    <property type="match status" value="1"/>
</dbReference>
<reference evidence="1" key="1">
    <citation type="submission" date="2020-02" db="EMBL/GenBank/DDBJ databases">
        <authorList>
            <person name="Meier V. D."/>
        </authorList>
    </citation>
    <scope>NUCLEOTIDE SEQUENCE</scope>
    <source>
        <strain evidence="1">AVDCRST_MAG20</strain>
    </source>
</reference>
<name>A0A6J4HUG1_9ACTN</name>
<organism evidence="1">
    <name type="scientific">uncultured Acidimicrobiales bacterium</name>
    <dbReference type="NCBI Taxonomy" id="310071"/>
    <lineage>
        <taxon>Bacteria</taxon>
        <taxon>Bacillati</taxon>
        <taxon>Actinomycetota</taxon>
        <taxon>Acidimicrobiia</taxon>
        <taxon>Acidimicrobiales</taxon>
        <taxon>environmental samples</taxon>
    </lineage>
</organism>
<dbReference type="AlphaFoldDB" id="A0A6J4HUG1"/>